<dbReference type="GO" id="GO:0006355">
    <property type="term" value="P:regulation of DNA-templated transcription"/>
    <property type="evidence" value="ECO:0007669"/>
    <property type="project" value="InterPro"/>
</dbReference>
<dbReference type="PANTHER" id="PTHR44688:SF16">
    <property type="entry name" value="DNA-BINDING TRANSCRIPTIONAL ACTIVATOR DEVR_DOSR"/>
    <property type="match status" value="1"/>
</dbReference>
<evidence type="ECO:0000259" key="6">
    <source>
        <dbReference type="PROSITE" id="PS50110"/>
    </source>
</evidence>
<dbReference type="AlphaFoldDB" id="A0A176XIX0"/>
<dbReference type="PRINTS" id="PR00038">
    <property type="entry name" value="HTHLUXR"/>
</dbReference>
<evidence type="ECO:0000256" key="4">
    <source>
        <dbReference type="PROSITE-ProRule" id="PRU00169"/>
    </source>
</evidence>
<organism evidence="7 8">
    <name type="scientific">Agrobacterium tumefaciens</name>
    <dbReference type="NCBI Taxonomy" id="358"/>
    <lineage>
        <taxon>Bacteria</taxon>
        <taxon>Pseudomonadati</taxon>
        <taxon>Pseudomonadota</taxon>
        <taxon>Alphaproteobacteria</taxon>
        <taxon>Hyphomicrobiales</taxon>
        <taxon>Rhizobiaceae</taxon>
        <taxon>Rhizobium/Agrobacterium group</taxon>
        <taxon>Agrobacterium</taxon>
        <taxon>Agrobacterium tumefaciens complex</taxon>
    </lineage>
</organism>
<dbReference type="InterPro" id="IPR016032">
    <property type="entry name" value="Sig_transdc_resp-reg_C-effctor"/>
</dbReference>
<evidence type="ECO:0000259" key="5">
    <source>
        <dbReference type="PROSITE" id="PS50043"/>
    </source>
</evidence>
<name>A0A176XIX0_AGRTU</name>
<evidence type="ECO:0000313" key="8">
    <source>
        <dbReference type="Proteomes" id="UP000077098"/>
    </source>
</evidence>
<dbReference type="CDD" id="cd06170">
    <property type="entry name" value="LuxR_C_like"/>
    <property type="match status" value="1"/>
</dbReference>
<dbReference type="EMBL" id="LXPS01000003">
    <property type="protein sequence ID" value="OAE49290.1"/>
    <property type="molecule type" value="Genomic_DNA"/>
</dbReference>
<feature type="domain" description="Response regulatory" evidence="6">
    <location>
        <begin position="11"/>
        <end position="122"/>
    </location>
</feature>
<keyword evidence="2" id="KW-0238">DNA-binding</keyword>
<dbReference type="PANTHER" id="PTHR44688">
    <property type="entry name" value="DNA-BINDING TRANSCRIPTIONAL ACTIVATOR DEVR_DOSR"/>
    <property type="match status" value="1"/>
</dbReference>
<dbReference type="InterPro" id="IPR036388">
    <property type="entry name" value="WH-like_DNA-bd_sf"/>
</dbReference>
<feature type="modified residue" description="4-aspartylphosphate" evidence="4">
    <location>
        <position position="62"/>
    </location>
</feature>
<dbReference type="Proteomes" id="UP000077098">
    <property type="component" value="Unassembled WGS sequence"/>
</dbReference>
<dbReference type="InterPro" id="IPR001789">
    <property type="entry name" value="Sig_transdc_resp-reg_receiver"/>
</dbReference>
<evidence type="ECO:0008006" key="9">
    <source>
        <dbReference type="Google" id="ProtNLM"/>
    </source>
</evidence>
<protein>
    <recommendedName>
        <fullName evidence="9">Response regulator transcription factor</fullName>
    </recommendedName>
</protein>
<evidence type="ECO:0000256" key="2">
    <source>
        <dbReference type="ARBA" id="ARBA00023125"/>
    </source>
</evidence>
<feature type="domain" description="HTH luxR-type" evidence="5">
    <location>
        <begin position="138"/>
        <end position="203"/>
    </location>
</feature>
<keyword evidence="4" id="KW-0597">Phosphoprotein</keyword>
<sequence length="219" mass="24099">MASQSPAPQQTVHLVESDLASRAAVARLLRDNGYDVAEYDDSEEFASAADEPRAGCVVISADQGSMDRGMIRDQPGAPLPVIYVSQVDDVRASVEAMKSGAVDFLLKPIDKHALLRAVAAAFELDHRERSAFIARQSIRSCAVSLTPRERQVFEAVTSGLMNKVIAYDLGISEIMVKVHRGRVMRKMNSRTLPDLVRKYDVLQQTLAESTELRKITALN</sequence>
<dbReference type="Pfam" id="PF00072">
    <property type="entry name" value="Response_reg"/>
    <property type="match status" value="1"/>
</dbReference>
<dbReference type="PROSITE" id="PS50043">
    <property type="entry name" value="HTH_LUXR_2"/>
    <property type="match status" value="1"/>
</dbReference>
<dbReference type="SMART" id="SM00421">
    <property type="entry name" value="HTH_LUXR"/>
    <property type="match status" value="1"/>
</dbReference>
<dbReference type="SUPFAM" id="SSF46894">
    <property type="entry name" value="C-terminal effector domain of the bipartite response regulators"/>
    <property type="match status" value="1"/>
</dbReference>
<comment type="caution">
    <text evidence="7">The sequence shown here is derived from an EMBL/GenBank/DDBJ whole genome shotgun (WGS) entry which is preliminary data.</text>
</comment>
<dbReference type="InterPro" id="IPR000792">
    <property type="entry name" value="Tscrpt_reg_LuxR_C"/>
</dbReference>
<dbReference type="SMART" id="SM00448">
    <property type="entry name" value="REC"/>
    <property type="match status" value="1"/>
</dbReference>
<dbReference type="GO" id="GO:0000160">
    <property type="term" value="P:phosphorelay signal transduction system"/>
    <property type="evidence" value="ECO:0007669"/>
    <property type="project" value="InterPro"/>
</dbReference>
<evidence type="ECO:0000256" key="3">
    <source>
        <dbReference type="ARBA" id="ARBA00023163"/>
    </source>
</evidence>
<dbReference type="PROSITE" id="PS50110">
    <property type="entry name" value="RESPONSE_REGULATORY"/>
    <property type="match status" value="1"/>
</dbReference>
<proteinExistence type="predicted"/>
<dbReference type="SUPFAM" id="SSF52172">
    <property type="entry name" value="CheY-like"/>
    <property type="match status" value="1"/>
</dbReference>
<evidence type="ECO:0000256" key="1">
    <source>
        <dbReference type="ARBA" id="ARBA00023015"/>
    </source>
</evidence>
<dbReference type="Pfam" id="PF00196">
    <property type="entry name" value="GerE"/>
    <property type="match status" value="1"/>
</dbReference>
<dbReference type="Gene3D" id="1.10.10.10">
    <property type="entry name" value="Winged helix-like DNA-binding domain superfamily/Winged helix DNA-binding domain"/>
    <property type="match status" value="1"/>
</dbReference>
<dbReference type="InterPro" id="IPR011006">
    <property type="entry name" value="CheY-like_superfamily"/>
</dbReference>
<keyword evidence="3" id="KW-0804">Transcription</keyword>
<reference evidence="7 8" key="1">
    <citation type="submission" date="2016-05" db="EMBL/GenBank/DDBJ databases">
        <authorList>
            <person name="Lavstsen T."/>
            <person name="Jespersen J.S."/>
        </authorList>
    </citation>
    <scope>NUCLEOTIDE SEQUENCE [LARGE SCALE GENOMIC DNA]</scope>
    <source>
        <strain evidence="7 8">KCJ1736</strain>
    </source>
</reference>
<evidence type="ECO:0000313" key="7">
    <source>
        <dbReference type="EMBL" id="OAE49290.1"/>
    </source>
</evidence>
<gene>
    <name evidence="7" type="ORF">A7J57_01240</name>
</gene>
<keyword evidence="1" id="KW-0805">Transcription regulation</keyword>
<dbReference type="Gene3D" id="3.40.50.2300">
    <property type="match status" value="1"/>
</dbReference>
<accession>A0A176XIX0</accession>
<dbReference type="GO" id="GO:0003677">
    <property type="term" value="F:DNA binding"/>
    <property type="evidence" value="ECO:0007669"/>
    <property type="project" value="UniProtKB-KW"/>
</dbReference>